<comment type="caution">
    <text evidence="3">The sequence shown here is derived from an EMBL/GenBank/DDBJ whole genome shotgun (WGS) entry which is preliminary data.</text>
</comment>
<dbReference type="Proteomes" id="UP001320898">
    <property type="component" value="Unassembled WGS sequence"/>
</dbReference>
<feature type="transmembrane region" description="Helical" evidence="1">
    <location>
        <begin position="144"/>
        <end position="161"/>
    </location>
</feature>
<dbReference type="Pfam" id="PF01970">
    <property type="entry name" value="TctA"/>
    <property type="match status" value="1"/>
</dbReference>
<dbReference type="PANTHER" id="PTHR35342">
    <property type="entry name" value="TRICARBOXYLIC TRANSPORT PROTEIN"/>
    <property type="match status" value="1"/>
</dbReference>
<keyword evidence="1" id="KW-1133">Transmembrane helix</keyword>
<dbReference type="AlphaFoldDB" id="A0AAW5QY11"/>
<keyword evidence="1" id="KW-0472">Membrane</keyword>
<name>A0AAW5QY11_9HYPH</name>
<dbReference type="RefSeq" id="WP_261616536.1">
    <property type="nucleotide sequence ID" value="NZ_JALIDZ010000006.1"/>
</dbReference>
<evidence type="ECO:0000313" key="3">
    <source>
        <dbReference type="EMBL" id="MCT8972951.1"/>
    </source>
</evidence>
<sequence length="499" mass="52665">MEVIYAAFLALMSPDVLLVILLSSIFGLFVGAIPGLTATMAVALLVPVTFFMPPLPAIAAIVSVSAMAIFAGDIPSALLRIPGTPSSAAYTDAAYRLTMRGKGELVLGACVVTSAVGGLVGAIFLMFFAPAVARFALNISSYEYFWLVCLGLTSAAFIAPGSTLKGMISLLLGLLVAMIGLFPVTGQPRFAFGSTALYGGVGLVATLIGMFAIAEILRFALSRDPLPPMATTKIGNIFKGLMPELWRSRRNLASGIVVGTVTGPLPGAGADIAAWISYALARKTTRNREEFDKGSLEGIVAAGGANNASVSTSYVPATVLGIPGDSMTAIVIGVLFMKGLTPGPQIFENQPTLIYGIFLSFILANLLMIPLGYTAIKLSRYLLDVPRSYLMPVILLFCVVGAFAMDNTLVAIVTMLVFGVVGWFMEENGFPIAPALLGIVLGRMLEETFLTSMIKAQGDFLQLFSRPIAGTIGVITILIWLSPLIMMVVKRVRRRGAVA</sequence>
<organism evidence="3 4">
    <name type="scientific">Microbaculum marinisediminis</name>
    <dbReference type="NCBI Taxonomy" id="2931392"/>
    <lineage>
        <taxon>Bacteria</taxon>
        <taxon>Pseudomonadati</taxon>
        <taxon>Pseudomonadota</taxon>
        <taxon>Alphaproteobacteria</taxon>
        <taxon>Hyphomicrobiales</taxon>
        <taxon>Tepidamorphaceae</taxon>
        <taxon>Microbaculum</taxon>
    </lineage>
</organism>
<feature type="transmembrane region" description="Helical" evidence="1">
    <location>
        <begin position="42"/>
        <end position="70"/>
    </location>
</feature>
<feature type="transmembrane region" description="Helical" evidence="1">
    <location>
        <begin position="319"/>
        <end position="340"/>
    </location>
</feature>
<feature type="transmembrane region" description="Helical" evidence="1">
    <location>
        <begin position="105"/>
        <end position="132"/>
    </location>
</feature>
<dbReference type="EMBL" id="JALIDZ010000006">
    <property type="protein sequence ID" value="MCT8972951.1"/>
    <property type="molecule type" value="Genomic_DNA"/>
</dbReference>
<evidence type="ECO:0000313" key="4">
    <source>
        <dbReference type="Proteomes" id="UP001320898"/>
    </source>
</evidence>
<proteinExistence type="predicted"/>
<feature type="transmembrane region" description="Helical" evidence="1">
    <location>
        <begin position="468"/>
        <end position="489"/>
    </location>
</feature>
<feature type="transmembrane region" description="Helical" evidence="1">
    <location>
        <begin position="6"/>
        <end position="30"/>
    </location>
</feature>
<feature type="transmembrane region" description="Helical" evidence="1">
    <location>
        <begin position="196"/>
        <end position="221"/>
    </location>
</feature>
<reference evidence="3 4" key="1">
    <citation type="submission" date="2022-04" db="EMBL/GenBank/DDBJ databases">
        <authorList>
            <person name="Ye Y.-Q."/>
            <person name="Du Z.-J."/>
        </authorList>
    </citation>
    <scope>NUCLEOTIDE SEQUENCE [LARGE SCALE GENOMIC DNA]</scope>
    <source>
        <strain evidence="3 4">A6E488</strain>
    </source>
</reference>
<keyword evidence="1" id="KW-0812">Transmembrane</keyword>
<evidence type="ECO:0000259" key="2">
    <source>
        <dbReference type="Pfam" id="PF01970"/>
    </source>
</evidence>
<keyword evidence="4" id="KW-1185">Reference proteome</keyword>
<feature type="domain" description="DUF112" evidence="2">
    <location>
        <begin position="17"/>
        <end position="437"/>
    </location>
</feature>
<dbReference type="InterPro" id="IPR002823">
    <property type="entry name" value="DUF112_TM"/>
</dbReference>
<protein>
    <submittedName>
        <fullName evidence="3">Tripartite tricarboxylate transporter permease</fullName>
    </submittedName>
</protein>
<feature type="transmembrane region" description="Helical" evidence="1">
    <location>
        <begin position="167"/>
        <end position="184"/>
    </location>
</feature>
<feature type="transmembrane region" description="Helical" evidence="1">
    <location>
        <begin position="393"/>
        <end position="421"/>
    </location>
</feature>
<evidence type="ECO:0000256" key="1">
    <source>
        <dbReference type="SAM" id="Phobius"/>
    </source>
</evidence>
<accession>A0AAW5QY11</accession>
<feature type="transmembrane region" description="Helical" evidence="1">
    <location>
        <begin position="352"/>
        <end position="373"/>
    </location>
</feature>
<gene>
    <name evidence="3" type="ORF">MUB46_13885</name>
</gene>
<dbReference type="PANTHER" id="PTHR35342:SF5">
    <property type="entry name" value="TRICARBOXYLIC TRANSPORT PROTEIN"/>
    <property type="match status" value="1"/>
</dbReference>